<evidence type="ECO:0000313" key="2">
    <source>
        <dbReference type="Proteomes" id="UP000242913"/>
    </source>
</evidence>
<sequence>SAERITQTLKCTSLKKTPFNVLDDGHAVVSSTPRSLDDYKHELLLSAEDMHTRLHSFCGHEKCSSPLCRSISGFPFFSRNMAFLHQKFDIASNGTSSPLGMRTSNSCSLQSLAILSNMNNNSAQNVRSCRRRGNSGTNVLADDSYGHKLPLEKEINAVRKKQNFGDHHNLDGCASISVVVIYDVSVLMSVSKDLARKYRLFGDNALELCLWNRKVVEEGGRKDLENIWRIVELCICLGKS</sequence>
<gene>
    <name evidence="1" type="ORF">X798_07237</name>
</gene>
<reference evidence="1 2" key="1">
    <citation type="submission" date="2015-12" db="EMBL/GenBank/DDBJ databases">
        <title>Draft genome of the nematode, Onchocerca flexuosa.</title>
        <authorList>
            <person name="Mitreva M."/>
        </authorList>
    </citation>
    <scope>NUCLEOTIDE SEQUENCE [LARGE SCALE GENOMIC DNA]</scope>
    <source>
        <strain evidence="1">Red Deer</strain>
    </source>
</reference>
<dbReference type="AlphaFoldDB" id="A0A238BLN1"/>
<name>A0A238BLN1_9BILA</name>
<organism evidence="1 2">
    <name type="scientific">Onchocerca flexuosa</name>
    <dbReference type="NCBI Taxonomy" id="387005"/>
    <lineage>
        <taxon>Eukaryota</taxon>
        <taxon>Metazoa</taxon>
        <taxon>Ecdysozoa</taxon>
        <taxon>Nematoda</taxon>
        <taxon>Chromadorea</taxon>
        <taxon>Rhabditida</taxon>
        <taxon>Spirurina</taxon>
        <taxon>Spiruromorpha</taxon>
        <taxon>Filarioidea</taxon>
        <taxon>Onchocercidae</taxon>
        <taxon>Onchocerca</taxon>
    </lineage>
</organism>
<dbReference type="GO" id="GO:0034198">
    <property type="term" value="P:cellular response to amino acid starvation"/>
    <property type="evidence" value="ECO:0007669"/>
    <property type="project" value="TreeGrafter"/>
</dbReference>
<dbReference type="PANTHER" id="PTHR46170">
    <property type="entry name" value="GATOR COMPLEX PROTEIN WDR59"/>
    <property type="match status" value="1"/>
</dbReference>
<accession>A0A238BLN1</accession>
<dbReference type="PANTHER" id="PTHR46170:SF1">
    <property type="entry name" value="GATOR COMPLEX PROTEIN WDR59"/>
    <property type="match status" value="1"/>
</dbReference>
<dbReference type="GO" id="GO:0035591">
    <property type="term" value="F:signaling adaptor activity"/>
    <property type="evidence" value="ECO:0007669"/>
    <property type="project" value="TreeGrafter"/>
</dbReference>
<evidence type="ECO:0000313" key="1">
    <source>
        <dbReference type="EMBL" id="OZC05786.1"/>
    </source>
</evidence>
<dbReference type="EMBL" id="KZ270416">
    <property type="protein sequence ID" value="OZC05786.1"/>
    <property type="molecule type" value="Genomic_DNA"/>
</dbReference>
<proteinExistence type="predicted"/>
<feature type="non-terminal residue" evidence="1">
    <location>
        <position position="1"/>
    </location>
</feature>
<dbReference type="GO" id="GO:1904263">
    <property type="term" value="P:positive regulation of TORC1 signaling"/>
    <property type="evidence" value="ECO:0007669"/>
    <property type="project" value="TreeGrafter"/>
</dbReference>
<protein>
    <submittedName>
        <fullName evidence="1">Uncharacterized protein</fullName>
    </submittedName>
</protein>
<dbReference type="OrthoDB" id="311712at2759"/>
<keyword evidence="2" id="KW-1185">Reference proteome</keyword>
<dbReference type="GO" id="GO:0035859">
    <property type="term" value="C:Seh1-associated complex"/>
    <property type="evidence" value="ECO:0007669"/>
    <property type="project" value="TreeGrafter"/>
</dbReference>
<feature type="non-terminal residue" evidence="1">
    <location>
        <position position="240"/>
    </location>
</feature>
<dbReference type="GO" id="GO:0005774">
    <property type="term" value="C:vacuolar membrane"/>
    <property type="evidence" value="ECO:0007669"/>
    <property type="project" value="TreeGrafter"/>
</dbReference>
<dbReference type="Proteomes" id="UP000242913">
    <property type="component" value="Unassembled WGS sequence"/>
</dbReference>
<dbReference type="InterPro" id="IPR049567">
    <property type="entry name" value="WDR59-like"/>
</dbReference>